<dbReference type="PROSITE" id="PS51257">
    <property type="entry name" value="PROKAR_LIPOPROTEIN"/>
    <property type="match status" value="1"/>
</dbReference>
<keyword evidence="8" id="KW-0378">Hydrolase</keyword>
<evidence type="ECO:0000259" key="19">
    <source>
        <dbReference type="Pfam" id="PF22456"/>
    </source>
</evidence>
<evidence type="ECO:0000256" key="3">
    <source>
        <dbReference type="ARBA" id="ARBA00007261"/>
    </source>
</evidence>
<protein>
    <recommendedName>
        <fullName evidence="5">Protease 3</fullName>
        <ecNumber evidence="4">3.4.24.55</ecNumber>
    </recommendedName>
    <alternativeName>
        <fullName evidence="13">Pitrilysin</fullName>
    </alternativeName>
    <alternativeName>
        <fullName evidence="12">Protease III</fullName>
    </alternativeName>
    <alternativeName>
        <fullName evidence="11">Protease pi</fullName>
    </alternativeName>
</protein>
<keyword evidence="9" id="KW-0862">Zinc</keyword>
<keyword evidence="7" id="KW-0479">Metal-binding</keyword>
<keyword evidence="15" id="KW-0732">Signal</keyword>
<feature type="chain" id="PRO_5045276528" description="Protease 3" evidence="15">
    <location>
        <begin position="27"/>
        <end position="959"/>
    </location>
</feature>
<evidence type="ECO:0000256" key="13">
    <source>
        <dbReference type="ARBA" id="ARBA00033450"/>
    </source>
</evidence>
<evidence type="ECO:0000256" key="12">
    <source>
        <dbReference type="ARBA" id="ARBA00031184"/>
    </source>
</evidence>
<keyword evidence="21" id="KW-1185">Reference proteome</keyword>
<evidence type="ECO:0000256" key="9">
    <source>
        <dbReference type="ARBA" id="ARBA00022833"/>
    </source>
</evidence>
<dbReference type="PROSITE" id="PS00143">
    <property type="entry name" value="INSULINASE"/>
    <property type="match status" value="1"/>
</dbReference>
<dbReference type="EC" id="3.4.24.55" evidence="4"/>
<accession>A0ABQ3KTE6</accession>
<dbReference type="InterPro" id="IPR054734">
    <property type="entry name" value="PqqF-like_C_4"/>
</dbReference>
<dbReference type="Pfam" id="PF05193">
    <property type="entry name" value="Peptidase_M16_C"/>
    <property type="match status" value="1"/>
</dbReference>
<evidence type="ECO:0000256" key="5">
    <source>
        <dbReference type="ARBA" id="ARBA00017565"/>
    </source>
</evidence>
<comment type="caution">
    <text evidence="20">The sequence shown here is derived from an EMBL/GenBank/DDBJ whole genome shotgun (WGS) entry which is preliminary data.</text>
</comment>
<feature type="domain" description="Peptidase M16 C-terminal" evidence="17">
    <location>
        <begin position="227"/>
        <end position="408"/>
    </location>
</feature>
<dbReference type="InterPro" id="IPR001431">
    <property type="entry name" value="Pept_M16_Zn_BS"/>
</dbReference>
<organism evidence="20 21">
    <name type="scientific">Alishewanella longhuensis</name>
    <dbReference type="NCBI Taxonomy" id="1091037"/>
    <lineage>
        <taxon>Bacteria</taxon>
        <taxon>Pseudomonadati</taxon>
        <taxon>Pseudomonadota</taxon>
        <taxon>Gammaproteobacteria</taxon>
        <taxon>Alteromonadales</taxon>
        <taxon>Alteromonadaceae</taxon>
        <taxon>Alishewanella</taxon>
    </lineage>
</organism>
<dbReference type="InterPro" id="IPR011249">
    <property type="entry name" value="Metalloenz_LuxS/M16"/>
</dbReference>
<dbReference type="Proteomes" id="UP000659697">
    <property type="component" value="Unassembled WGS sequence"/>
</dbReference>
<evidence type="ECO:0000259" key="16">
    <source>
        <dbReference type="Pfam" id="PF00675"/>
    </source>
</evidence>
<evidence type="ECO:0000256" key="14">
    <source>
        <dbReference type="RuleBase" id="RU004447"/>
    </source>
</evidence>
<evidence type="ECO:0000256" key="7">
    <source>
        <dbReference type="ARBA" id="ARBA00022723"/>
    </source>
</evidence>
<evidence type="ECO:0000256" key="8">
    <source>
        <dbReference type="ARBA" id="ARBA00022801"/>
    </source>
</evidence>
<comment type="cofactor">
    <cofactor evidence="1">
        <name>Zn(2+)</name>
        <dbReference type="ChEBI" id="CHEBI:29105"/>
    </cofactor>
</comment>
<evidence type="ECO:0000256" key="4">
    <source>
        <dbReference type="ARBA" id="ARBA00012449"/>
    </source>
</evidence>
<keyword evidence="6 20" id="KW-0645">Protease</keyword>
<feature type="domain" description="Peptidase M16 middle/third" evidence="18">
    <location>
        <begin position="412"/>
        <end position="686"/>
    </location>
</feature>
<dbReference type="GO" id="GO:0008233">
    <property type="term" value="F:peptidase activity"/>
    <property type="evidence" value="ECO:0007669"/>
    <property type="project" value="UniProtKB-KW"/>
</dbReference>
<gene>
    <name evidence="20" type="primary">ptr</name>
    <name evidence="20" type="ORF">GCM10010919_00600</name>
</gene>
<proteinExistence type="inferred from homology"/>
<dbReference type="Pfam" id="PF22456">
    <property type="entry name" value="PqqF-like_C_4"/>
    <property type="match status" value="1"/>
</dbReference>
<keyword evidence="10" id="KW-0482">Metalloprotease</keyword>
<feature type="domain" description="Coenzyme PQQ synthesis protein F-like C-terminal lobe" evidence="19">
    <location>
        <begin position="785"/>
        <end position="880"/>
    </location>
</feature>
<evidence type="ECO:0000256" key="6">
    <source>
        <dbReference type="ARBA" id="ARBA00022670"/>
    </source>
</evidence>
<dbReference type="EMBL" id="BNAO01000001">
    <property type="protein sequence ID" value="GHG58692.1"/>
    <property type="molecule type" value="Genomic_DNA"/>
</dbReference>
<dbReference type="Gene3D" id="3.30.830.10">
    <property type="entry name" value="Metalloenzyme, LuxS/M16 peptidase-like"/>
    <property type="match status" value="4"/>
</dbReference>
<dbReference type="RefSeq" id="WP_189429131.1">
    <property type="nucleotide sequence ID" value="NZ_BNAO01000001.1"/>
</dbReference>
<evidence type="ECO:0000256" key="11">
    <source>
        <dbReference type="ARBA" id="ARBA00029597"/>
    </source>
</evidence>
<dbReference type="GO" id="GO:0006508">
    <property type="term" value="P:proteolysis"/>
    <property type="evidence" value="ECO:0007669"/>
    <property type="project" value="UniProtKB-KW"/>
</dbReference>
<evidence type="ECO:0000256" key="10">
    <source>
        <dbReference type="ARBA" id="ARBA00023049"/>
    </source>
</evidence>
<evidence type="ECO:0000256" key="1">
    <source>
        <dbReference type="ARBA" id="ARBA00001947"/>
    </source>
</evidence>
<feature type="signal peptide" evidence="15">
    <location>
        <begin position="1"/>
        <end position="26"/>
    </location>
</feature>
<name>A0ABQ3KTE6_9ALTE</name>
<dbReference type="SUPFAM" id="SSF63411">
    <property type="entry name" value="LuxS/MPP-like metallohydrolase"/>
    <property type="match status" value="4"/>
</dbReference>
<evidence type="ECO:0000259" key="18">
    <source>
        <dbReference type="Pfam" id="PF16187"/>
    </source>
</evidence>
<dbReference type="InterPro" id="IPR007863">
    <property type="entry name" value="Peptidase_M16_C"/>
</dbReference>
<dbReference type="InterPro" id="IPR032632">
    <property type="entry name" value="Peptidase_M16_M"/>
</dbReference>
<dbReference type="Pfam" id="PF16187">
    <property type="entry name" value="Peptidase_M16_M"/>
    <property type="match status" value="1"/>
</dbReference>
<dbReference type="InterPro" id="IPR050626">
    <property type="entry name" value="Peptidase_M16"/>
</dbReference>
<dbReference type="Pfam" id="PF00675">
    <property type="entry name" value="Peptidase_M16"/>
    <property type="match status" value="1"/>
</dbReference>
<sequence length="959" mass="107638">MKKNTFLVKTLSLAMLAAFGSTTMLVGCSSNDGSITANKTQQQPGQSIQVSPNDARQYQSITLPNQLQVVLVSDHTAEKSSAALSVDVGWLNDPASQQGLAHFLEHMLFMGTARYPDPDGYGNFMRQHGGTTNAFTNQLTNYMFEINHSHYEEALDRFADFFKAPLLLPDYVDKERHAVHSEWSMLQNQDGWAQRALSAQLLDAHPANQFWVGNLDSLSDKEGSKLHDELVAFYQRYYSANRMKLVLISSDPLPQMQLLAQRFFADIENKQLETPRPTAQLDFANRTPQRVHYVPNSEMQLLTLEFTVDNNINDFASKPNEFLAHLLSSEMPGTPAQQLKAMGLLDVLAVDYDPKWYGNYGQLQIIAVLTEAGMQQREAITAILMQYLALIREQGVSEKYYQEIRTSLQNQFNFLEKTDGFNYAAQLSAAMQYYPVQSVVSAPFQYDQFDASAINALLGQLVPARLTVWHISQREPATESLQYFTGKYSVTEINQQELSAWQQPLIPLALPALNRFQPESFAIKHSAFTQPTQIIKQDAVEAWLMGSSHFADQPRGQLFMQWHQPTAKQTAKEAVMHGLWQMAFLLNHQALWQEASAAGMQIQPEADEYDLVVKLTGFTDKQPTLVSQIAEIIATPLTAQQFSQNMDLLQRSLRSVEQQMQFQQAGELLKAALFSGRFELAEVLAAAQQVTLEELNSYIQQTLAKSQLRLLAQGNYNEADVTVIAKALAGTAGANRDYQLFKTWQPQPGQRLSVMRNNPQTDSTVFRLQVLPKGDYAGKAAAKVLSGHLHQAFFNQLRTEEQLGYVVQAMDMPLNEHAGFMLVIQSPALSAQQLQLRVDSFLQQYATQLAALNEEGFAQLKQAQLLELQRVPTNLEEEFQATSNDWLRNRLSFNNKQQLIAAVQALTLADMQQFYQQTALSAQAATLQITLQGQGKGQDFKPLPGFTPVADLSLLNPDH</sequence>
<dbReference type="InterPro" id="IPR011765">
    <property type="entry name" value="Pept_M16_N"/>
</dbReference>
<dbReference type="PANTHER" id="PTHR43690">
    <property type="entry name" value="NARDILYSIN"/>
    <property type="match status" value="1"/>
</dbReference>
<comment type="function">
    <text evidence="2">Endopeptidase that degrades small peptides of less than 7 kDa, such as glucagon and insulin.</text>
</comment>
<dbReference type="PANTHER" id="PTHR43690:SF18">
    <property type="entry name" value="INSULIN-DEGRADING ENZYME-RELATED"/>
    <property type="match status" value="1"/>
</dbReference>
<reference evidence="21" key="1">
    <citation type="journal article" date="2019" name="Int. J. Syst. Evol. Microbiol.">
        <title>The Global Catalogue of Microorganisms (GCM) 10K type strain sequencing project: providing services to taxonomists for standard genome sequencing and annotation.</title>
        <authorList>
            <consortium name="The Broad Institute Genomics Platform"/>
            <consortium name="The Broad Institute Genome Sequencing Center for Infectious Disease"/>
            <person name="Wu L."/>
            <person name="Ma J."/>
        </authorList>
    </citation>
    <scope>NUCLEOTIDE SEQUENCE [LARGE SCALE GENOMIC DNA]</scope>
    <source>
        <strain evidence="21">CGMCC 1.7003</strain>
    </source>
</reference>
<feature type="domain" description="Peptidase M16 N-terminal" evidence="16">
    <location>
        <begin position="69"/>
        <end position="200"/>
    </location>
</feature>
<evidence type="ECO:0000256" key="15">
    <source>
        <dbReference type="SAM" id="SignalP"/>
    </source>
</evidence>
<evidence type="ECO:0000313" key="21">
    <source>
        <dbReference type="Proteomes" id="UP000659697"/>
    </source>
</evidence>
<evidence type="ECO:0000313" key="20">
    <source>
        <dbReference type="EMBL" id="GHG58692.1"/>
    </source>
</evidence>
<evidence type="ECO:0000259" key="17">
    <source>
        <dbReference type="Pfam" id="PF05193"/>
    </source>
</evidence>
<evidence type="ECO:0000256" key="2">
    <source>
        <dbReference type="ARBA" id="ARBA00002184"/>
    </source>
</evidence>
<comment type="similarity">
    <text evidence="3 14">Belongs to the peptidase M16 family.</text>
</comment>